<dbReference type="InterPro" id="IPR050261">
    <property type="entry name" value="FrsA_esterase"/>
</dbReference>
<dbReference type="InterPro" id="IPR029058">
    <property type="entry name" value="AB_hydrolase_fold"/>
</dbReference>
<dbReference type="GO" id="GO:0006508">
    <property type="term" value="P:proteolysis"/>
    <property type="evidence" value="ECO:0007669"/>
    <property type="project" value="InterPro"/>
</dbReference>
<keyword evidence="6" id="KW-1185">Reference proteome</keyword>
<accession>A0AAC8QHH3</accession>
<dbReference type="InterPro" id="IPR002471">
    <property type="entry name" value="Pept_S9_AS"/>
</dbReference>
<evidence type="ECO:0000256" key="1">
    <source>
        <dbReference type="ARBA" id="ARBA00022801"/>
    </source>
</evidence>
<organism evidence="3 5">
    <name type="scientific">Archangium gephyra</name>
    <dbReference type="NCBI Taxonomy" id="48"/>
    <lineage>
        <taxon>Bacteria</taxon>
        <taxon>Pseudomonadati</taxon>
        <taxon>Myxococcota</taxon>
        <taxon>Myxococcia</taxon>
        <taxon>Myxococcales</taxon>
        <taxon>Cystobacterineae</taxon>
        <taxon>Archangiaceae</taxon>
        <taxon>Archangium</taxon>
    </lineage>
</organism>
<evidence type="ECO:0000313" key="5">
    <source>
        <dbReference type="Proteomes" id="UP000035579"/>
    </source>
</evidence>
<dbReference type="InterPro" id="IPR001375">
    <property type="entry name" value="Peptidase_S9_cat"/>
</dbReference>
<evidence type="ECO:0000313" key="4">
    <source>
        <dbReference type="EMBL" id="REG26615.1"/>
    </source>
</evidence>
<reference evidence="3 5" key="1">
    <citation type="submission" date="2015-05" db="EMBL/GenBank/DDBJ databases">
        <title>Genome assembly of Archangium gephyra DSM 2261.</title>
        <authorList>
            <person name="Sharma G."/>
            <person name="Subramanian S."/>
        </authorList>
    </citation>
    <scope>NUCLEOTIDE SEQUENCE [LARGE SCALE GENOMIC DNA]</scope>
    <source>
        <strain evidence="3 5">DSM 2261</strain>
    </source>
</reference>
<dbReference type="Proteomes" id="UP000035579">
    <property type="component" value="Chromosome"/>
</dbReference>
<feature type="domain" description="Peptidase S9 prolyl oligopeptidase catalytic" evidence="2">
    <location>
        <begin position="50"/>
        <end position="240"/>
    </location>
</feature>
<evidence type="ECO:0000313" key="6">
    <source>
        <dbReference type="Proteomes" id="UP000256345"/>
    </source>
</evidence>
<gene>
    <name evidence="3" type="ORF">AA314_08831</name>
    <name evidence="4" type="ORF">ATI61_111164</name>
</gene>
<dbReference type="PROSITE" id="PS00708">
    <property type="entry name" value="PRO_ENDOPEP_SER"/>
    <property type="match status" value="1"/>
</dbReference>
<dbReference type="KEGG" id="age:AA314_08831"/>
<dbReference type="Proteomes" id="UP000256345">
    <property type="component" value="Unassembled WGS sequence"/>
</dbReference>
<dbReference type="EMBL" id="CP011509">
    <property type="protein sequence ID" value="AKJ07205.1"/>
    <property type="molecule type" value="Genomic_DNA"/>
</dbReference>
<sequence>MKTLSIPIGGSFIDGTIFHPEELRDKSPAVLFIHGWGSSEETYRESARRIAGLGAICFTITLRGHGDTSHQRETVSRTDNLHDALTALDRLLSEEGVDSRRIGVVGSSYGGYLAALLTAERDVRWLGLRAPALYKDEGFERPKRQLNQDPDLHAFRRRPVPPEDNRALQCGTRFEGDVLLVESEHDTVIPHQVLANYLKAFQRVRSRTHHVLRDADHALDNPAHRREYEHVLFEWFKDRFAEPL</sequence>
<dbReference type="Gene3D" id="3.40.50.1820">
    <property type="entry name" value="alpha/beta hydrolase"/>
    <property type="match status" value="1"/>
</dbReference>
<dbReference type="Pfam" id="PF00326">
    <property type="entry name" value="Peptidase_S9"/>
    <property type="match status" value="1"/>
</dbReference>
<proteinExistence type="predicted"/>
<reference evidence="4 6" key="2">
    <citation type="submission" date="2018-08" db="EMBL/GenBank/DDBJ databases">
        <title>Genomic Encyclopedia of Archaeal and Bacterial Type Strains, Phase II (KMG-II): from individual species to whole genera.</title>
        <authorList>
            <person name="Goeker M."/>
        </authorList>
    </citation>
    <scope>NUCLEOTIDE SEQUENCE [LARGE SCALE GENOMIC DNA]</scope>
    <source>
        <strain evidence="4 6">DSM 2261</strain>
    </source>
</reference>
<evidence type="ECO:0000259" key="2">
    <source>
        <dbReference type="Pfam" id="PF00326"/>
    </source>
</evidence>
<dbReference type="AlphaFoldDB" id="A0AAC8QHH3"/>
<evidence type="ECO:0000313" key="3">
    <source>
        <dbReference type="EMBL" id="AKJ07205.1"/>
    </source>
</evidence>
<dbReference type="PANTHER" id="PTHR22946">
    <property type="entry name" value="DIENELACTONE HYDROLASE DOMAIN-CONTAINING PROTEIN-RELATED"/>
    <property type="match status" value="1"/>
</dbReference>
<dbReference type="SUPFAM" id="SSF53474">
    <property type="entry name" value="alpha/beta-Hydrolases"/>
    <property type="match status" value="1"/>
</dbReference>
<dbReference type="GO" id="GO:0004252">
    <property type="term" value="F:serine-type endopeptidase activity"/>
    <property type="evidence" value="ECO:0007669"/>
    <property type="project" value="InterPro"/>
</dbReference>
<dbReference type="EMBL" id="QUMU01000011">
    <property type="protein sequence ID" value="REG26615.1"/>
    <property type="molecule type" value="Genomic_DNA"/>
</dbReference>
<dbReference type="PANTHER" id="PTHR22946:SF5">
    <property type="entry name" value="PEPTIDASE S9 PROLYL OLIGOPEPTIDASE CATALYTIC DOMAIN-CONTAINING PROTEIN"/>
    <property type="match status" value="1"/>
</dbReference>
<name>A0AAC8QHH3_9BACT</name>
<protein>
    <submittedName>
        <fullName evidence="3">Prolyl oligopeptidase family protein</fullName>
    </submittedName>
</protein>
<dbReference type="RefSeq" id="WP_047860296.1">
    <property type="nucleotide sequence ID" value="NZ_CP011509.1"/>
</dbReference>
<keyword evidence="1" id="KW-0378">Hydrolase</keyword>